<dbReference type="AlphaFoldDB" id="A0AAW6BKJ0"/>
<reference evidence="1" key="1">
    <citation type="submission" date="2023-01" db="EMBL/GenBank/DDBJ databases">
        <title>Genome sequencing of Photorhabdus bodei 09-20.</title>
        <authorList>
            <person name="Kalindamar S."/>
            <person name="Kumru S."/>
        </authorList>
    </citation>
    <scope>NUCLEOTIDE SEQUENCE</scope>
    <source>
        <strain evidence="1">09-20</strain>
    </source>
</reference>
<dbReference type="EMBL" id="JAQMFO010000013">
    <property type="protein sequence ID" value="MDB6372457.1"/>
    <property type="molecule type" value="Genomic_DNA"/>
</dbReference>
<proteinExistence type="predicted"/>
<dbReference type="InterPro" id="IPR003458">
    <property type="entry name" value="Phage_T4_Gp38_tail_assem"/>
</dbReference>
<organism evidence="1 2">
    <name type="scientific">Photorhabdus bodei</name>
    <dbReference type="NCBI Taxonomy" id="2029681"/>
    <lineage>
        <taxon>Bacteria</taxon>
        <taxon>Pseudomonadati</taxon>
        <taxon>Pseudomonadota</taxon>
        <taxon>Gammaproteobacteria</taxon>
        <taxon>Enterobacterales</taxon>
        <taxon>Morganellaceae</taxon>
        <taxon>Photorhabdus</taxon>
    </lineage>
</organism>
<sequence>MDTSKTKSYGFDIVLIKRCLGEWSISKDDEERWKNDIQQVVINDAENKRQQLLFTINKKVTPLQDAVDLDIATEAEKDALLTWKKYRVILNRIDTSQAPNIEWPEQPK</sequence>
<dbReference type="PANTHER" id="PTHR34413">
    <property type="entry name" value="PROPHAGE TAIL FIBER ASSEMBLY PROTEIN HOMOLOG TFAE-RELATED-RELATED"/>
    <property type="match status" value="1"/>
</dbReference>
<evidence type="ECO:0000313" key="2">
    <source>
        <dbReference type="Proteomes" id="UP001212996"/>
    </source>
</evidence>
<dbReference type="Pfam" id="PF02413">
    <property type="entry name" value="Caudo_TAP"/>
    <property type="match status" value="1"/>
</dbReference>
<gene>
    <name evidence="1" type="ORF">PH362_11000</name>
</gene>
<accession>A0AAW6BKJ0</accession>
<protein>
    <submittedName>
        <fullName evidence="1">Tail fiber assembly protein</fullName>
    </submittedName>
</protein>
<dbReference type="Proteomes" id="UP001212996">
    <property type="component" value="Unassembled WGS sequence"/>
</dbReference>
<evidence type="ECO:0000313" key="1">
    <source>
        <dbReference type="EMBL" id="MDB6372457.1"/>
    </source>
</evidence>
<name>A0AAW6BKJ0_9GAMM</name>
<dbReference type="RefSeq" id="WP_271866410.1">
    <property type="nucleotide sequence ID" value="NZ_JAQMFO010000013.1"/>
</dbReference>
<dbReference type="PANTHER" id="PTHR34413:SF2">
    <property type="entry name" value="PROPHAGE TAIL FIBER ASSEMBLY PROTEIN HOMOLOG TFAE-RELATED"/>
    <property type="match status" value="1"/>
</dbReference>
<dbReference type="InterPro" id="IPR051220">
    <property type="entry name" value="TFA_Chaperone"/>
</dbReference>
<comment type="caution">
    <text evidence="1">The sequence shown here is derived from an EMBL/GenBank/DDBJ whole genome shotgun (WGS) entry which is preliminary data.</text>
</comment>